<gene>
    <name evidence="1" type="ORF">A2682_03045</name>
</gene>
<dbReference type="EMBL" id="MHST01000021">
    <property type="protein sequence ID" value="OHA48382.1"/>
    <property type="molecule type" value="Genomic_DNA"/>
</dbReference>
<organism evidence="1 2">
    <name type="scientific">Terrybacteria sp. (strain RIFCSPHIGHO2_01_FULL_58_15)</name>
    <dbReference type="NCBI Taxonomy" id="1802363"/>
    <lineage>
        <taxon>Bacteria</taxon>
        <taxon>Candidatus Terryibacteriota</taxon>
    </lineage>
</organism>
<dbReference type="STRING" id="1802363.A2682_03045"/>
<dbReference type="AlphaFoldDB" id="A0A1G2PL74"/>
<name>A0A1G2PL74_TERXR</name>
<evidence type="ECO:0000313" key="2">
    <source>
        <dbReference type="Proteomes" id="UP000178690"/>
    </source>
</evidence>
<sequence length="390" mass="43294">MSNVRIFSSFRKDADVAAVIRWHAARWQLFVFPQGEMARGFPERRAEGVEMGDFPFSRLSGIPDPLILALPIDAGTVHDVRIPWQRSLPREPVSLTEFRTVLTEARTRAREAARRRGFSGGDAAAEIQTVRHVLLDGKRLLNPVGFSGRTLVVFATETFLFPPAADFLQTFSQKLPQRRILTLLLDDAVREYAFRGRSAPARLSSSGPGSERTISQDAFVVLDEEATAVWTFTDGMAGERTSIAIGQASMRRHFMRSFGFASESEDEAGRILLAFGERRLGTTLMRRIDTALLPAFRSWAEGVSRAISPLHRHREPGEITVVAAVPFAPLFSRAFGTRTLRNAFPMFGSPRFRIIPLVEFLGLSPGIPWEELQAAACARVARLMPGLASL</sequence>
<comment type="caution">
    <text evidence="1">The sequence shown here is derived from an EMBL/GenBank/DDBJ whole genome shotgun (WGS) entry which is preliminary data.</text>
</comment>
<dbReference type="Proteomes" id="UP000178690">
    <property type="component" value="Unassembled WGS sequence"/>
</dbReference>
<reference evidence="1 2" key="1">
    <citation type="journal article" date="2016" name="Nat. Commun.">
        <title>Thousands of microbial genomes shed light on interconnected biogeochemical processes in an aquifer system.</title>
        <authorList>
            <person name="Anantharaman K."/>
            <person name="Brown C.T."/>
            <person name="Hug L.A."/>
            <person name="Sharon I."/>
            <person name="Castelle C.J."/>
            <person name="Probst A.J."/>
            <person name="Thomas B.C."/>
            <person name="Singh A."/>
            <person name="Wilkins M.J."/>
            <person name="Karaoz U."/>
            <person name="Brodie E.L."/>
            <person name="Williams K.H."/>
            <person name="Hubbard S.S."/>
            <person name="Banfield J.F."/>
        </authorList>
    </citation>
    <scope>NUCLEOTIDE SEQUENCE [LARGE SCALE GENOMIC DNA]</scope>
    <source>
        <strain evidence="2">RIFCSPHIGHO2_01_FULL_58_15</strain>
    </source>
</reference>
<protein>
    <submittedName>
        <fullName evidence="1">Uncharacterized protein</fullName>
    </submittedName>
</protein>
<accession>A0A1G2PL74</accession>
<evidence type="ECO:0000313" key="1">
    <source>
        <dbReference type="EMBL" id="OHA48382.1"/>
    </source>
</evidence>
<proteinExistence type="predicted"/>